<organism evidence="5 6">
    <name type="scientific">Scyliorhinus torazame</name>
    <name type="common">Cloudy catshark</name>
    <name type="synonym">Catulus torazame</name>
    <dbReference type="NCBI Taxonomy" id="75743"/>
    <lineage>
        <taxon>Eukaryota</taxon>
        <taxon>Metazoa</taxon>
        <taxon>Chordata</taxon>
        <taxon>Craniata</taxon>
        <taxon>Vertebrata</taxon>
        <taxon>Chondrichthyes</taxon>
        <taxon>Elasmobranchii</taxon>
        <taxon>Galeomorphii</taxon>
        <taxon>Galeoidea</taxon>
        <taxon>Carcharhiniformes</taxon>
        <taxon>Scyliorhinidae</taxon>
        <taxon>Scyliorhinus</taxon>
    </lineage>
</organism>
<gene>
    <name evidence="5" type="ORF">scyTo_0005768</name>
</gene>
<dbReference type="CDD" id="cd00609">
    <property type="entry name" value="AAT_like"/>
    <property type="match status" value="1"/>
</dbReference>
<evidence type="ECO:0000259" key="3">
    <source>
        <dbReference type="Pfam" id="PF00155"/>
    </source>
</evidence>
<dbReference type="PANTHER" id="PTHR43795">
    <property type="entry name" value="BIFUNCTIONAL ASPARTATE AMINOTRANSFERASE AND GLUTAMATE/ASPARTATE-PREPHENATE AMINOTRANSFERASE-RELATED"/>
    <property type="match status" value="1"/>
</dbReference>
<evidence type="ECO:0000259" key="4">
    <source>
        <dbReference type="Pfam" id="PF13837"/>
    </source>
</evidence>
<keyword evidence="6" id="KW-1185">Reference proteome</keyword>
<evidence type="ECO:0000256" key="2">
    <source>
        <dbReference type="SAM" id="MobiDB-lite"/>
    </source>
</evidence>
<dbReference type="InterPro" id="IPR044822">
    <property type="entry name" value="Myb_DNA-bind_4"/>
</dbReference>
<name>A0A401PCA9_SCYTO</name>
<dbReference type="Pfam" id="PF13837">
    <property type="entry name" value="Myb_DNA-bind_4"/>
    <property type="match status" value="1"/>
</dbReference>
<keyword evidence="1" id="KW-0663">Pyridoxal phosphate</keyword>
<feature type="compositionally biased region" description="Polar residues" evidence="2">
    <location>
        <begin position="356"/>
        <end position="375"/>
    </location>
</feature>
<dbReference type="InterPro" id="IPR015421">
    <property type="entry name" value="PyrdxlP-dep_Trfase_major"/>
</dbReference>
<dbReference type="AlphaFoldDB" id="A0A401PCA9"/>
<feature type="region of interest" description="Disordered" evidence="2">
    <location>
        <begin position="344"/>
        <end position="380"/>
    </location>
</feature>
<dbReference type="PRINTS" id="PR00753">
    <property type="entry name" value="ACCSYNTHASE"/>
</dbReference>
<dbReference type="STRING" id="75743.A0A401PCA9"/>
<feature type="compositionally biased region" description="Basic and acidic residues" evidence="2">
    <location>
        <begin position="829"/>
        <end position="841"/>
    </location>
</feature>
<dbReference type="PANTHER" id="PTHR43795:SF17">
    <property type="entry name" value="1-AMINOCYCLOPROPANE-1-CARBOXYLATE SYNTHASE-LIKE PROTEIN 1"/>
    <property type="match status" value="1"/>
</dbReference>
<feature type="domain" description="Aminotransferase class I/classII large" evidence="3">
    <location>
        <begin position="437"/>
        <end position="799"/>
    </location>
</feature>
<dbReference type="Gene3D" id="3.90.1150.10">
    <property type="entry name" value="Aspartate Aminotransferase, domain 1"/>
    <property type="match status" value="1"/>
</dbReference>
<evidence type="ECO:0000313" key="6">
    <source>
        <dbReference type="Proteomes" id="UP000288216"/>
    </source>
</evidence>
<dbReference type="OrthoDB" id="691673at2759"/>
<feature type="compositionally biased region" description="Basic and acidic residues" evidence="2">
    <location>
        <begin position="164"/>
        <end position="173"/>
    </location>
</feature>
<comment type="caution">
    <text evidence="5">The sequence shown here is derived from an EMBL/GenBank/DDBJ whole genome shotgun (WGS) entry which is preliminary data.</text>
</comment>
<evidence type="ECO:0000256" key="1">
    <source>
        <dbReference type="ARBA" id="ARBA00022898"/>
    </source>
</evidence>
<sequence length="899" mass="102006">MDFRGKKYERGSNWSDPEVVELLQLWADESVQMELESCLRNQHVFNRIAEVLREKGIHRTGDQCREKIKKMKLEYRRIKDNNKICRGGRTWKFFEVMDRVLSNRPNICYSTVGNTVITQQIPPGVLAAGDGYIHHHHHHLLTSPPHGIPHSHHPQELMDIKCEEVDSDERSETPEPPTSIVLQAGDEHGMDGSLLEGGHHDGSPAARVDNPTENAISPSGYMDPNVSGTSSGMHTSGPAFSGLHRLRRKRKPPRVKDPLDDILLKFLTAQRVVEERFLQMEERRMQRDMELEDRRMQLEQRRMELEREHEYRMFTIFAQMVNALRHGGSMQTVGLDISQAFSQSSGQATEAGGPPSSASTSKDGSSRVVPQQSKSLPKGLKGAVTDVEINPTFQQPESSVYLSKRGNEIINSCGIIQEGYGAYHADKHDEDKNPNGIINLGTSENKLCFDLLSKRLMQPDMFQIDPPLLQYPDWKGHEFLRVEVGKFLTCYCKSSVPLKPANILVVNGCGSLFSSLSTVLCDPGDRILLPSPYYGVIKEDIFLYSTVKPLLVHLESKVSDGETRPFQLTVGKLEKSMQIAQLQGTRVTAMILTNPHNPLGDIYSAAEMKEFLEFAKRYKLHVIVDEVYMLSVFGDVDSFQSVLSFDKLPDPQRTHVMWGISKDFAASGIRVSTLYTENTDVINVLGQLSYFHGVSGPTQHMVAQLLRDRDWINQVFLPTNRARLKTAHKYITTELTAMGVPFLNRHAGLFVWIDFRKYLKNPTFEEEDKLWKRFLDNKVLLISGKTFGCCEPGWFRLVFSDKTYRLQLGLRRLRKVLEQQDSESQSIEKGTDSESRTKPSEDVIEVGVLPTPPDPALDGLIGLLRQQIRTTDWLQRNTPEQFARENPEVYDVFCKLAEK</sequence>
<dbReference type="InterPro" id="IPR015424">
    <property type="entry name" value="PyrdxlP-dep_Trfase"/>
</dbReference>
<dbReference type="InterPro" id="IPR004839">
    <property type="entry name" value="Aminotransferase_I/II_large"/>
</dbReference>
<feature type="domain" description="Myb/SANT-like DNA-binding" evidence="4">
    <location>
        <begin position="12"/>
        <end position="99"/>
    </location>
</feature>
<feature type="region of interest" description="Disordered" evidence="2">
    <location>
        <begin position="164"/>
        <end position="255"/>
    </location>
</feature>
<dbReference type="EMBL" id="BFAA01001847">
    <property type="protein sequence ID" value="GCB70762.1"/>
    <property type="molecule type" value="Genomic_DNA"/>
</dbReference>
<dbReference type="Gene3D" id="3.40.640.10">
    <property type="entry name" value="Type I PLP-dependent aspartate aminotransferase-like (Major domain)"/>
    <property type="match status" value="1"/>
</dbReference>
<dbReference type="Proteomes" id="UP000288216">
    <property type="component" value="Unassembled WGS sequence"/>
</dbReference>
<dbReference type="Gene3D" id="1.10.10.60">
    <property type="entry name" value="Homeodomain-like"/>
    <property type="match status" value="1"/>
</dbReference>
<accession>A0A401PCA9</accession>
<reference evidence="5 6" key="1">
    <citation type="journal article" date="2018" name="Nat. Ecol. Evol.">
        <title>Shark genomes provide insights into elasmobranch evolution and the origin of vertebrates.</title>
        <authorList>
            <person name="Hara Y"/>
            <person name="Yamaguchi K"/>
            <person name="Onimaru K"/>
            <person name="Kadota M"/>
            <person name="Koyanagi M"/>
            <person name="Keeley SD"/>
            <person name="Tatsumi K"/>
            <person name="Tanaka K"/>
            <person name="Motone F"/>
            <person name="Kageyama Y"/>
            <person name="Nozu R"/>
            <person name="Adachi N"/>
            <person name="Nishimura O"/>
            <person name="Nakagawa R"/>
            <person name="Tanegashima C"/>
            <person name="Kiyatake I"/>
            <person name="Matsumoto R"/>
            <person name="Murakumo K"/>
            <person name="Nishida K"/>
            <person name="Terakita A"/>
            <person name="Kuratani S"/>
            <person name="Sato K"/>
            <person name="Hyodo S Kuraku.S."/>
        </authorList>
    </citation>
    <scope>NUCLEOTIDE SEQUENCE [LARGE SCALE GENOMIC DNA]</scope>
</reference>
<dbReference type="FunFam" id="1.10.10.60:FF:000032">
    <property type="entry name" value="Zinc finger and SCAN domain-containing 20"/>
    <property type="match status" value="1"/>
</dbReference>
<dbReference type="InterPro" id="IPR015422">
    <property type="entry name" value="PyrdxlP-dep_Trfase_small"/>
</dbReference>
<protein>
    <submittedName>
        <fullName evidence="5">Uncharacterized protein</fullName>
    </submittedName>
</protein>
<dbReference type="InterPro" id="IPR050478">
    <property type="entry name" value="Ethylene_sulfur-biosynth"/>
</dbReference>
<dbReference type="GO" id="GO:0008483">
    <property type="term" value="F:transaminase activity"/>
    <property type="evidence" value="ECO:0007669"/>
    <property type="project" value="TreeGrafter"/>
</dbReference>
<dbReference type="Pfam" id="PF00155">
    <property type="entry name" value="Aminotran_1_2"/>
    <property type="match status" value="1"/>
</dbReference>
<dbReference type="GO" id="GO:0006520">
    <property type="term" value="P:amino acid metabolic process"/>
    <property type="evidence" value="ECO:0007669"/>
    <property type="project" value="TreeGrafter"/>
</dbReference>
<proteinExistence type="predicted"/>
<feature type="region of interest" description="Disordered" evidence="2">
    <location>
        <begin position="821"/>
        <end position="847"/>
    </location>
</feature>
<evidence type="ECO:0000313" key="5">
    <source>
        <dbReference type="EMBL" id="GCB70762.1"/>
    </source>
</evidence>
<dbReference type="OMA" id="SYHHQFT"/>
<feature type="compositionally biased region" description="Basic residues" evidence="2">
    <location>
        <begin position="244"/>
        <end position="253"/>
    </location>
</feature>
<dbReference type="GO" id="GO:0030170">
    <property type="term" value="F:pyridoxal phosphate binding"/>
    <property type="evidence" value="ECO:0007669"/>
    <property type="project" value="InterPro"/>
</dbReference>
<dbReference type="SUPFAM" id="SSF53383">
    <property type="entry name" value="PLP-dependent transferases"/>
    <property type="match status" value="1"/>
</dbReference>